<dbReference type="InterPro" id="IPR020843">
    <property type="entry name" value="ER"/>
</dbReference>
<gene>
    <name evidence="2" type="ORF">CHR55_24750</name>
</gene>
<dbReference type="EMBL" id="NOVD01000026">
    <property type="protein sequence ID" value="PCK24671.1"/>
    <property type="molecule type" value="Genomic_DNA"/>
</dbReference>
<feature type="compositionally biased region" description="Polar residues" evidence="1">
    <location>
        <begin position="1"/>
        <end position="17"/>
    </location>
</feature>
<dbReference type="PANTHER" id="PTHR43482:SF1">
    <property type="entry name" value="PROTEIN AST1-RELATED"/>
    <property type="match status" value="1"/>
</dbReference>
<protein>
    <submittedName>
        <fullName evidence="2">NADPH:quinone reductase</fullName>
    </submittedName>
</protein>
<dbReference type="SMART" id="SM00829">
    <property type="entry name" value="PKS_ER"/>
    <property type="match status" value="1"/>
</dbReference>
<sequence>MQHPTIQSGATDTTSRLPGNRLAGMTTAYGFTEYGGPDTQSYFDVTLPPPGAGQLLVSVRAAGVNPADWKVRAGTRKDTVPVTLPAVLGREVSGVVIGVGPRVTEFEVGDEVFGATATGFGGYAASTLLNVSSTAHKPPTVSWADAAVLTVAAGTAYDALHDLGLKPGATLLLLGAGGGVGRSTIALALARSINVIGVASESKRTAIEEAGARWVASGDGFADDVSALSPVGVDAVFDLVGGDTLTRGAELARPDAPILSIADPLAASRLGGGGVERRRTTAVFTEVAALVADGILDPSVSGRYPFSRAGEALAAVEDGHAAGKVVIEFG</sequence>
<evidence type="ECO:0000313" key="2">
    <source>
        <dbReference type="EMBL" id="PCK24671.1"/>
    </source>
</evidence>
<dbReference type="SUPFAM" id="SSF51735">
    <property type="entry name" value="NAD(P)-binding Rossmann-fold domains"/>
    <property type="match status" value="1"/>
</dbReference>
<dbReference type="Proteomes" id="UP000230886">
    <property type="component" value="Unassembled WGS sequence"/>
</dbReference>
<dbReference type="InterPro" id="IPR013154">
    <property type="entry name" value="ADH-like_N"/>
</dbReference>
<reference evidence="2 3" key="1">
    <citation type="submission" date="2017-07" db="EMBL/GenBank/DDBJ databases">
        <title>Draft sequence of Rhodococcus enclensis 23b-28.</title>
        <authorList>
            <person name="Besaury L."/>
            <person name="Sancelme M."/>
            <person name="Amato P."/>
            <person name="Lallement A."/>
            <person name="Delort A.-M."/>
        </authorList>
    </citation>
    <scope>NUCLEOTIDE SEQUENCE [LARGE SCALE GENOMIC DNA]</scope>
    <source>
        <strain evidence="2 3">23b-28</strain>
    </source>
</reference>
<name>A0A2A5J6R8_RHOSG</name>
<accession>A0A4S5EGK9</accession>
<organism evidence="2 3">
    <name type="scientific">Rhodococcus qingshengii</name>
    <dbReference type="NCBI Taxonomy" id="334542"/>
    <lineage>
        <taxon>Bacteria</taxon>
        <taxon>Bacillati</taxon>
        <taxon>Actinomycetota</taxon>
        <taxon>Actinomycetes</taxon>
        <taxon>Mycobacteriales</taxon>
        <taxon>Nocardiaceae</taxon>
        <taxon>Rhodococcus</taxon>
        <taxon>Rhodococcus erythropolis group</taxon>
    </lineage>
</organism>
<evidence type="ECO:0000256" key="1">
    <source>
        <dbReference type="SAM" id="MobiDB-lite"/>
    </source>
</evidence>
<dbReference type="AlphaFoldDB" id="A0A2A5J6R8"/>
<feature type="region of interest" description="Disordered" evidence="1">
    <location>
        <begin position="1"/>
        <end position="21"/>
    </location>
</feature>
<dbReference type="Pfam" id="PF13602">
    <property type="entry name" value="ADH_zinc_N_2"/>
    <property type="match status" value="1"/>
</dbReference>
<evidence type="ECO:0000313" key="3">
    <source>
        <dbReference type="Proteomes" id="UP000230886"/>
    </source>
</evidence>
<proteinExistence type="predicted"/>
<dbReference type="InterPro" id="IPR036291">
    <property type="entry name" value="NAD(P)-bd_dom_sf"/>
</dbReference>
<dbReference type="InterPro" id="IPR011032">
    <property type="entry name" value="GroES-like_sf"/>
</dbReference>
<dbReference type="SUPFAM" id="SSF50129">
    <property type="entry name" value="GroES-like"/>
    <property type="match status" value="1"/>
</dbReference>
<comment type="caution">
    <text evidence="2">The sequence shown here is derived from an EMBL/GenBank/DDBJ whole genome shotgun (WGS) entry which is preliminary data.</text>
</comment>
<dbReference type="InterPro" id="IPR052585">
    <property type="entry name" value="Lipid_raft_assoc_Zn_ADH"/>
</dbReference>
<dbReference type="Pfam" id="PF08240">
    <property type="entry name" value="ADH_N"/>
    <property type="match status" value="1"/>
</dbReference>
<dbReference type="CDD" id="cd05289">
    <property type="entry name" value="MDR_like_2"/>
    <property type="match status" value="1"/>
</dbReference>
<dbReference type="Gene3D" id="3.40.50.720">
    <property type="entry name" value="NAD(P)-binding Rossmann-like Domain"/>
    <property type="match status" value="1"/>
</dbReference>
<dbReference type="Gene3D" id="3.90.180.10">
    <property type="entry name" value="Medium-chain alcohol dehydrogenases, catalytic domain"/>
    <property type="match status" value="1"/>
</dbReference>
<dbReference type="PANTHER" id="PTHR43482">
    <property type="entry name" value="PROTEIN AST1-RELATED"/>
    <property type="match status" value="1"/>
</dbReference>
<dbReference type="GO" id="GO:0016491">
    <property type="term" value="F:oxidoreductase activity"/>
    <property type="evidence" value="ECO:0007669"/>
    <property type="project" value="InterPro"/>
</dbReference>
<accession>A0A2A5J6R8</accession>